<evidence type="ECO:0008006" key="3">
    <source>
        <dbReference type="Google" id="ProtNLM"/>
    </source>
</evidence>
<keyword evidence="2" id="KW-1185">Reference proteome</keyword>
<dbReference type="Proteomes" id="UP000800093">
    <property type="component" value="Unassembled WGS sequence"/>
</dbReference>
<organism evidence="1 2">
    <name type="scientific">Lojkania enalia</name>
    <dbReference type="NCBI Taxonomy" id="147567"/>
    <lineage>
        <taxon>Eukaryota</taxon>
        <taxon>Fungi</taxon>
        <taxon>Dikarya</taxon>
        <taxon>Ascomycota</taxon>
        <taxon>Pezizomycotina</taxon>
        <taxon>Dothideomycetes</taxon>
        <taxon>Pleosporomycetidae</taxon>
        <taxon>Pleosporales</taxon>
        <taxon>Pleosporales incertae sedis</taxon>
        <taxon>Lojkania</taxon>
    </lineage>
</organism>
<dbReference type="PANTHER" id="PTHR42354">
    <property type="entry name" value="C2H2-TYPE DOMAIN-CONTAINING PROTEIN"/>
    <property type="match status" value="1"/>
</dbReference>
<reference evidence="2" key="1">
    <citation type="journal article" date="2020" name="Stud. Mycol.">
        <title>101 Dothideomycetes genomes: A test case for predicting lifestyles and emergence of pathogens.</title>
        <authorList>
            <person name="Haridas S."/>
            <person name="Albert R."/>
            <person name="Binder M."/>
            <person name="Bloem J."/>
            <person name="LaButti K."/>
            <person name="Salamov A."/>
            <person name="Andreopoulos B."/>
            <person name="Baker S."/>
            <person name="Barry K."/>
            <person name="Bills G."/>
            <person name="Bluhm B."/>
            <person name="Cannon C."/>
            <person name="Castanera R."/>
            <person name="Culley D."/>
            <person name="Daum C."/>
            <person name="Ezra D."/>
            <person name="Gonzalez J."/>
            <person name="Henrissat B."/>
            <person name="Kuo A."/>
            <person name="Liang C."/>
            <person name="Lipzen A."/>
            <person name="Lutzoni F."/>
            <person name="Magnuson J."/>
            <person name="Mondo S."/>
            <person name="Nolan M."/>
            <person name="Ohm R."/>
            <person name="Pangilinan J."/>
            <person name="Park H.-J."/>
            <person name="Ramirez L."/>
            <person name="Alfaro M."/>
            <person name="Sun H."/>
            <person name="Tritt A."/>
            <person name="Yoshinaga Y."/>
            <person name="Zwiers L.-H."/>
            <person name="Turgeon B."/>
            <person name="Goodwin S."/>
            <person name="Spatafora J."/>
            <person name="Crous P."/>
            <person name="Grigoriev I."/>
        </authorList>
    </citation>
    <scope>NUCLEOTIDE SEQUENCE [LARGE SCALE GENOMIC DNA]</scope>
    <source>
        <strain evidence="2">CBS 304.66</strain>
    </source>
</reference>
<dbReference type="OrthoDB" id="3724701at2759"/>
<accession>A0A9P4K8W1</accession>
<sequence length="357" mass="41229">MSSISWEKPNYAFLTLWDIDHEFQKSYETYEQWLARYRRKRSTLECFGRKNQDDAVGKALRLGRQVRSLMECGQDAYGQKFEQGDSTCQTVLSAQLLRVQQEIYITLLDCVTSRTPIGIPTDYIITAAKTVRRACLNALRDLYARLLSPSAAPFLPPPRFSVKFCLFALQLQKDRTGAFQTRKVRPHDRHDEREICPHCFTHISVSAHSGLPQYRRLLFQSHIATPNANCSGDHTNQSTFACTSCYKTFHDSYDFLDHVFQKEIDSERSCLRRWSAHWELNQVFMKSDPALVEKCLRNCLKRELTRMQTMKKLDDADAQTKMDSANLSPKRLLNAPPKLHILPKLDKALPAIPSDEF</sequence>
<comment type="caution">
    <text evidence="1">The sequence shown here is derived from an EMBL/GenBank/DDBJ whole genome shotgun (WGS) entry which is preliminary data.</text>
</comment>
<dbReference type="PANTHER" id="PTHR42354:SF1">
    <property type="entry name" value="C2H2-TYPE DOMAIN-CONTAINING PROTEIN"/>
    <property type="match status" value="1"/>
</dbReference>
<protein>
    <recommendedName>
        <fullName evidence="3">C2H2-type domain-containing protein</fullName>
    </recommendedName>
</protein>
<evidence type="ECO:0000313" key="2">
    <source>
        <dbReference type="Proteomes" id="UP000800093"/>
    </source>
</evidence>
<name>A0A9P4K8W1_9PLEO</name>
<evidence type="ECO:0000313" key="1">
    <source>
        <dbReference type="EMBL" id="KAF2263223.1"/>
    </source>
</evidence>
<gene>
    <name evidence="1" type="ORF">CC78DRAFT_617896</name>
</gene>
<dbReference type="EMBL" id="ML986629">
    <property type="protein sequence ID" value="KAF2263223.1"/>
    <property type="molecule type" value="Genomic_DNA"/>
</dbReference>
<proteinExistence type="predicted"/>
<dbReference type="AlphaFoldDB" id="A0A9P4K8W1"/>